<keyword evidence="3" id="KW-1185">Reference proteome</keyword>
<evidence type="ECO:0000313" key="2">
    <source>
        <dbReference type="EMBL" id="NMG05089.1"/>
    </source>
</evidence>
<feature type="transmembrane region" description="Helical" evidence="1">
    <location>
        <begin position="70"/>
        <end position="91"/>
    </location>
</feature>
<protein>
    <submittedName>
        <fullName evidence="2">Uncharacterized protein</fullName>
    </submittedName>
</protein>
<keyword evidence="1" id="KW-1133">Transmembrane helix</keyword>
<dbReference type="EMBL" id="WTVM01000205">
    <property type="protein sequence ID" value="NMG05089.1"/>
    <property type="molecule type" value="Genomic_DNA"/>
</dbReference>
<dbReference type="AlphaFoldDB" id="A0A972F9Y9"/>
<comment type="caution">
    <text evidence="2">The sequence shown here is derived from an EMBL/GenBank/DDBJ whole genome shotgun (WGS) entry which is preliminary data.</text>
</comment>
<feature type="transmembrane region" description="Helical" evidence="1">
    <location>
        <begin position="25"/>
        <end position="50"/>
    </location>
</feature>
<sequence length="114" mass="13013">MIANDYFQRRPPSSYVYEFSQSFTLIFPLIGFIVVFFAPRTGIAIAAMTYPSFIYYNAQVSTATIRYDYLVAYPAMIFAAFVIAFGLARWLHQMVKEEQAGKAQARESETPKPD</sequence>
<gene>
    <name evidence="2" type="ORF">GPA21_19295</name>
</gene>
<keyword evidence="1" id="KW-0472">Membrane</keyword>
<dbReference type="Proteomes" id="UP000599523">
    <property type="component" value="Unassembled WGS sequence"/>
</dbReference>
<organism evidence="2 3">
    <name type="scientific">Azoarcus taiwanensis</name>
    <dbReference type="NCBI Taxonomy" id="666964"/>
    <lineage>
        <taxon>Bacteria</taxon>
        <taxon>Pseudomonadati</taxon>
        <taxon>Pseudomonadota</taxon>
        <taxon>Betaproteobacteria</taxon>
        <taxon>Rhodocyclales</taxon>
        <taxon>Zoogloeaceae</taxon>
        <taxon>Azoarcus</taxon>
    </lineage>
</organism>
<evidence type="ECO:0000313" key="3">
    <source>
        <dbReference type="Proteomes" id="UP000599523"/>
    </source>
</evidence>
<keyword evidence="1" id="KW-0812">Transmembrane</keyword>
<reference evidence="2" key="1">
    <citation type="submission" date="2019-12" db="EMBL/GenBank/DDBJ databases">
        <title>Comparative genomics gives insights into the taxonomy of the Azoarcus-Aromatoleum group and reveals separate origins of nif in the plant-associated Azoarcus and non-plant-associated Aromatoleum sub-groups.</title>
        <authorList>
            <person name="Lafos M."/>
            <person name="Maluk M."/>
            <person name="Batista M."/>
            <person name="Junghare M."/>
            <person name="Carmona M."/>
            <person name="Faoro H."/>
            <person name="Cruz L.M."/>
            <person name="Battistoni F."/>
            <person name="De Souza E."/>
            <person name="Pedrosa F."/>
            <person name="Chen W.-M."/>
            <person name="Poole P.S."/>
            <person name="Dixon R.A."/>
            <person name="James E.K."/>
        </authorList>
    </citation>
    <scope>NUCLEOTIDE SEQUENCE</scope>
    <source>
        <strain evidence="2">NSC3</strain>
    </source>
</reference>
<evidence type="ECO:0000256" key="1">
    <source>
        <dbReference type="SAM" id="Phobius"/>
    </source>
</evidence>
<accession>A0A972F9Y9</accession>
<name>A0A972F9Y9_9RHOO</name>
<proteinExistence type="predicted"/>